<dbReference type="RefSeq" id="WP_189030571.1">
    <property type="nucleotide sequence ID" value="NZ_BMKR01000035.1"/>
</dbReference>
<keyword evidence="2" id="KW-1185">Reference proteome</keyword>
<organism evidence="1 2">
    <name type="scientific">Paenibacillus albidus</name>
    <dbReference type="NCBI Taxonomy" id="2041023"/>
    <lineage>
        <taxon>Bacteria</taxon>
        <taxon>Bacillati</taxon>
        <taxon>Bacillota</taxon>
        <taxon>Bacilli</taxon>
        <taxon>Bacillales</taxon>
        <taxon>Paenibacillaceae</taxon>
        <taxon>Paenibacillus</taxon>
    </lineage>
</organism>
<gene>
    <name evidence="1" type="ORF">GCM10010912_54990</name>
</gene>
<dbReference type="Gene3D" id="2.30.320.10">
    <property type="entry name" value="YwqG-like"/>
    <property type="match status" value="1"/>
</dbReference>
<dbReference type="SUPFAM" id="SSF103032">
    <property type="entry name" value="Hypothetical protein YwqG"/>
    <property type="match status" value="1"/>
</dbReference>
<dbReference type="InterPro" id="IPR035948">
    <property type="entry name" value="YwqG-like_sf"/>
</dbReference>
<name>A0A917D1N7_9BACL</name>
<reference evidence="1" key="1">
    <citation type="journal article" date="2014" name="Int. J. Syst. Evol. Microbiol.">
        <title>Complete genome sequence of Corynebacterium casei LMG S-19264T (=DSM 44701T), isolated from a smear-ripened cheese.</title>
        <authorList>
            <consortium name="US DOE Joint Genome Institute (JGI-PGF)"/>
            <person name="Walter F."/>
            <person name="Albersmeier A."/>
            <person name="Kalinowski J."/>
            <person name="Ruckert C."/>
        </authorList>
    </citation>
    <scope>NUCLEOTIDE SEQUENCE</scope>
    <source>
        <strain evidence="1">CGMCC 1.16134</strain>
    </source>
</reference>
<dbReference type="EMBL" id="BMKR01000035">
    <property type="protein sequence ID" value="GGG03314.1"/>
    <property type="molecule type" value="Genomic_DNA"/>
</dbReference>
<proteinExistence type="predicted"/>
<sequence>MTERVPCRNEGCKAMILPATALKTGGTCMPCQQEKARRERQAYIGQHRRYVDLYEGINDPVEILKIKHGPRTYDPLIQYTPYPLNKEQLYVSLSEQETERMESYALELLLEGDEERGQDILESLVCFSNKKVESCLPELVRRELFTAGILYKDAPSEIRDQLLERVETDPDNRNHLLLALAWIGDERVVEQFNTWRLTSPHWAKELYVLPERYTHEAGWELTEAGERRNLFHEHIYAIERIPGVLNRSRDTEDPAQFLMVSSRHCPWCGGRLTALLNLETAHPSIIEMELAGERLKLESCVNCSCYGIMYMDLDVQGEPRFSVHNEKPDYLEDIAPEEDGDEFLSAGRELFCSVQPRNGYHAVQWTLDPAVSQIGGHPTWVQDAEYPPCPCCSRPMRFVAQLDRAQLEDYGEGIYYMFICAKDRITATTYQQS</sequence>
<evidence type="ECO:0000313" key="1">
    <source>
        <dbReference type="EMBL" id="GGG03314.1"/>
    </source>
</evidence>
<protein>
    <submittedName>
        <fullName evidence="1">DUF1963 domain-containing protein</fullName>
    </submittedName>
</protein>
<comment type="caution">
    <text evidence="1">The sequence shown here is derived from an EMBL/GenBank/DDBJ whole genome shotgun (WGS) entry which is preliminary data.</text>
</comment>
<dbReference type="AlphaFoldDB" id="A0A917D1N7"/>
<reference evidence="1" key="2">
    <citation type="submission" date="2020-09" db="EMBL/GenBank/DDBJ databases">
        <authorList>
            <person name="Sun Q."/>
            <person name="Zhou Y."/>
        </authorList>
    </citation>
    <scope>NUCLEOTIDE SEQUENCE</scope>
    <source>
        <strain evidence="1">CGMCC 1.16134</strain>
    </source>
</reference>
<evidence type="ECO:0000313" key="2">
    <source>
        <dbReference type="Proteomes" id="UP000637643"/>
    </source>
</evidence>
<dbReference type="Proteomes" id="UP000637643">
    <property type="component" value="Unassembled WGS sequence"/>
</dbReference>
<accession>A0A917D1N7</accession>